<keyword evidence="4" id="KW-1003">Cell membrane</keyword>
<dbReference type="PANTHER" id="PTHR43297:SF2">
    <property type="entry name" value="DIPEPTIDE TRANSPORT ATP-BINDING PROTEIN DPPD"/>
    <property type="match status" value="1"/>
</dbReference>
<evidence type="ECO:0000256" key="3">
    <source>
        <dbReference type="ARBA" id="ARBA00022448"/>
    </source>
</evidence>
<sequence length="474" mass="53758">MATKKNTRKKVQVKTKSTRSNTTEISLEDLQNSVPITIEEEEVKEDIEISEKTLETSKESPSLEVSSKVEENNSAAENSAQNNKNPKKLKFKFKSNTEQVKTKIPFARRNDKEFITSTWKVAPLENERVLEVRNLHVSFPVGYRKTIHIVRGVDLDVKRGEIVGLVGESGSGKSITSKTLININDNAIISADKIQINDWELTKVQKEKYWQYIRGSKIGYIPQDPLTSLNPTRTIGNQLLDALNNNLDWKDKTFTEKKDHLISLLKRFGLREAEKIFNYYPHTLSGGMKQRIVITMVVALKPDVIIADEPTTALDPTVQASVLALFEKIRQDEGISIILISHNISVIAKFCDYIYVMYAGRIVERGTKKEIFTQPAHPYTWALISAIPENKDEKLYTIQGTPPDMANLPIGDPFAPRNDYALELDYVKEPPLIPITPTHSAATWLLHPKAKKVELPLELKKRLEAFKKALKNEK</sequence>
<dbReference type="PROSITE" id="PS50893">
    <property type="entry name" value="ABC_TRANSPORTER_2"/>
    <property type="match status" value="1"/>
</dbReference>
<dbReference type="FunFam" id="3.40.50.300:FF:000016">
    <property type="entry name" value="Oligopeptide ABC transporter ATP-binding component"/>
    <property type="match status" value="1"/>
</dbReference>
<comment type="subcellular location">
    <subcellularLocation>
        <location evidence="1">Cell membrane</location>
        <topology evidence="1">Peripheral membrane protein</topology>
    </subcellularLocation>
</comment>
<accession>A0AAP4AN86</accession>
<evidence type="ECO:0000313" key="10">
    <source>
        <dbReference type="EMBL" id="MDI3047689.1"/>
    </source>
</evidence>
<keyword evidence="6 10" id="KW-0067">ATP-binding</keyword>
<evidence type="ECO:0000256" key="1">
    <source>
        <dbReference type="ARBA" id="ARBA00004202"/>
    </source>
</evidence>
<evidence type="ECO:0000256" key="5">
    <source>
        <dbReference type="ARBA" id="ARBA00022741"/>
    </source>
</evidence>
<dbReference type="InterPro" id="IPR013563">
    <property type="entry name" value="Oligopep_ABC_C"/>
</dbReference>
<protein>
    <submittedName>
        <fullName evidence="10">ABC transporter ATP-binding protein</fullName>
    </submittedName>
</protein>
<evidence type="ECO:0000256" key="7">
    <source>
        <dbReference type="ARBA" id="ARBA00023136"/>
    </source>
</evidence>
<dbReference type="SUPFAM" id="SSF52540">
    <property type="entry name" value="P-loop containing nucleoside triphosphate hydrolases"/>
    <property type="match status" value="1"/>
</dbReference>
<dbReference type="InterPro" id="IPR050388">
    <property type="entry name" value="ABC_Ni/Peptide_Import"/>
</dbReference>
<name>A0AAP4AN86_9BACT</name>
<dbReference type="GO" id="GO:0016887">
    <property type="term" value="F:ATP hydrolysis activity"/>
    <property type="evidence" value="ECO:0007669"/>
    <property type="project" value="InterPro"/>
</dbReference>
<dbReference type="Gene3D" id="3.40.50.300">
    <property type="entry name" value="P-loop containing nucleotide triphosphate hydrolases"/>
    <property type="match status" value="1"/>
</dbReference>
<feature type="compositionally biased region" description="Low complexity" evidence="8">
    <location>
        <begin position="72"/>
        <end position="84"/>
    </location>
</feature>
<comment type="caution">
    <text evidence="10">The sequence shown here is derived from an EMBL/GenBank/DDBJ whole genome shotgun (WGS) entry which is preliminary data.</text>
</comment>
<dbReference type="Proteomes" id="UP001233782">
    <property type="component" value="Unassembled WGS sequence"/>
</dbReference>
<evidence type="ECO:0000259" key="9">
    <source>
        <dbReference type="PROSITE" id="PS50893"/>
    </source>
</evidence>
<dbReference type="PANTHER" id="PTHR43297">
    <property type="entry name" value="OLIGOPEPTIDE TRANSPORT ATP-BINDING PROTEIN APPD"/>
    <property type="match status" value="1"/>
</dbReference>
<dbReference type="InterPro" id="IPR027417">
    <property type="entry name" value="P-loop_NTPase"/>
</dbReference>
<dbReference type="GO" id="GO:0005524">
    <property type="term" value="F:ATP binding"/>
    <property type="evidence" value="ECO:0007669"/>
    <property type="project" value="UniProtKB-KW"/>
</dbReference>
<evidence type="ECO:0000313" key="11">
    <source>
        <dbReference type="Proteomes" id="UP001233782"/>
    </source>
</evidence>
<dbReference type="EMBL" id="JASBCP010000001">
    <property type="protein sequence ID" value="MDI3047689.1"/>
    <property type="molecule type" value="Genomic_DNA"/>
</dbReference>
<gene>
    <name evidence="10" type="ORF">QJ129_00200</name>
</gene>
<dbReference type="InterPro" id="IPR003439">
    <property type="entry name" value="ABC_transporter-like_ATP-bd"/>
</dbReference>
<evidence type="ECO:0000256" key="8">
    <source>
        <dbReference type="SAM" id="MobiDB-lite"/>
    </source>
</evidence>
<dbReference type="GO" id="GO:0005886">
    <property type="term" value="C:plasma membrane"/>
    <property type="evidence" value="ECO:0007669"/>
    <property type="project" value="UniProtKB-SubCell"/>
</dbReference>
<feature type="domain" description="ABC transporter" evidence="9">
    <location>
        <begin position="130"/>
        <end position="384"/>
    </location>
</feature>
<evidence type="ECO:0000256" key="2">
    <source>
        <dbReference type="ARBA" id="ARBA00005417"/>
    </source>
</evidence>
<proteinExistence type="inferred from homology"/>
<keyword evidence="3" id="KW-0813">Transport</keyword>
<dbReference type="InterPro" id="IPR003593">
    <property type="entry name" value="AAA+_ATPase"/>
</dbReference>
<dbReference type="AlphaFoldDB" id="A0AAP4AN86"/>
<reference evidence="10" key="1">
    <citation type="submission" date="2023-04" db="EMBL/GenBank/DDBJ databases">
        <title>Genomes of recent Mycoplasma hyosynoviae isolates 2023.</title>
        <authorList>
            <person name="Spergser J."/>
        </authorList>
    </citation>
    <scope>NUCLEOTIDE SEQUENCE</scope>
    <source>
        <strain evidence="10">SN1J23N</strain>
    </source>
</reference>
<dbReference type="SMART" id="SM00382">
    <property type="entry name" value="AAA"/>
    <property type="match status" value="1"/>
</dbReference>
<keyword evidence="7" id="KW-0472">Membrane</keyword>
<dbReference type="Pfam" id="PF08352">
    <property type="entry name" value="oligo_HPY"/>
    <property type="match status" value="1"/>
</dbReference>
<dbReference type="Pfam" id="PF00005">
    <property type="entry name" value="ABC_tran"/>
    <property type="match status" value="1"/>
</dbReference>
<evidence type="ECO:0000256" key="6">
    <source>
        <dbReference type="ARBA" id="ARBA00022840"/>
    </source>
</evidence>
<feature type="region of interest" description="Disordered" evidence="8">
    <location>
        <begin position="1"/>
        <end position="26"/>
    </location>
</feature>
<comment type="similarity">
    <text evidence="2">Belongs to the ABC transporter superfamily.</text>
</comment>
<organism evidence="10 11">
    <name type="scientific">Metamycoplasma hyosynoviae</name>
    <dbReference type="NCBI Taxonomy" id="29559"/>
    <lineage>
        <taxon>Bacteria</taxon>
        <taxon>Bacillati</taxon>
        <taxon>Mycoplasmatota</taxon>
        <taxon>Mycoplasmoidales</taxon>
        <taxon>Metamycoplasmataceae</taxon>
        <taxon>Metamycoplasma</taxon>
    </lineage>
</organism>
<dbReference type="GO" id="GO:0015833">
    <property type="term" value="P:peptide transport"/>
    <property type="evidence" value="ECO:0007669"/>
    <property type="project" value="InterPro"/>
</dbReference>
<dbReference type="NCBIfam" id="TIGR01727">
    <property type="entry name" value="oligo_HPY"/>
    <property type="match status" value="1"/>
</dbReference>
<feature type="region of interest" description="Disordered" evidence="8">
    <location>
        <begin position="49"/>
        <end position="89"/>
    </location>
</feature>
<keyword evidence="5" id="KW-0547">Nucleotide-binding</keyword>
<feature type="compositionally biased region" description="Basic residues" evidence="8">
    <location>
        <begin position="1"/>
        <end position="17"/>
    </location>
</feature>
<feature type="compositionally biased region" description="Basic and acidic residues" evidence="8">
    <location>
        <begin position="49"/>
        <end position="58"/>
    </location>
</feature>
<dbReference type="CDD" id="cd03257">
    <property type="entry name" value="ABC_NikE_OppD_transporters"/>
    <property type="match status" value="1"/>
</dbReference>
<evidence type="ECO:0000256" key="4">
    <source>
        <dbReference type="ARBA" id="ARBA00022475"/>
    </source>
</evidence>